<dbReference type="SUPFAM" id="SSF81383">
    <property type="entry name" value="F-box domain"/>
    <property type="match status" value="1"/>
</dbReference>
<proteinExistence type="predicted"/>
<feature type="domain" description="F-box" evidence="2">
    <location>
        <begin position="56"/>
        <end position="105"/>
    </location>
</feature>
<evidence type="ECO:0000256" key="1">
    <source>
        <dbReference type="SAM" id="MobiDB-lite"/>
    </source>
</evidence>
<reference evidence="3" key="1">
    <citation type="submission" date="2021-01" db="EMBL/GenBank/DDBJ databases">
        <authorList>
            <person name="Kaushik A."/>
        </authorList>
    </citation>
    <scope>NUCLEOTIDE SEQUENCE</scope>
    <source>
        <strain evidence="3">Type strain: AG8-Rh-89/</strain>
    </source>
</reference>
<name>A0A8H3HU36_9AGAM</name>
<dbReference type="Proteomes" id="UP000663850">
    <property type="component" value="Unassembled WGS sequence"/>
</dbReference>
<evidence type="ECO:0000313" key="3">
    <source>
        <dbReference type="EMBL" id="CAE6535525.1"/>
    </source>
</evidence>
<gene>
    <name evidence="3" type="ORF">RDB_LOCUS139301</name>
</gene>
<feature type="compositionally biased region" description="Low complexity" evidence="1">
    <location>
        <begin position="35"/>
        <end position="52"/>
    </location>
</feature>
<evidence type="ECO:0000313" key="4">
    <source>
        <dbReference type="Proteomes" id="UP000663850"/>
    </source>
</evidence>
<dbReference type="InterPro" id="IPR001810">
    <property type="entry name" value="F-box_dom"/>
</dbReference>
<organism evidence="3 4">
    <name type="scientific">Rhizoctonia solani</name>
    <dbReference type="NCBI Taxonomy" id="456999"/>
    <lineage>
        <taxon>Eukaryota</taxon>
        <taxon>Fungi</taxon>
        <taxon>Dikarya</taxon>
        <taxon>Basidiomycota</taxon>
        <taxon>Agaricomycotina</taxon>
        <taxon>Agaricomycetes</taxon>
        <taxon>Cantharellales</taxon>
        <taxon>Ceratobasidiaceae</taxon>
        <taxon>Rhizoctonia</taxon>
    </lineage>
</organism>
<sequence length="572" mass="65037">MAPRSRAVTRHSTRMPDKATSQVSRSWRKRTRLISPSPTSDSDSESKSPTSSNHGFQGFMSLPVDVFVNIASYFQLQDVLALSRVNSFLRRLLRSRESEPIWRSARLNLVGLPPCPKELSEPKYAALLFSKICTLCDRRALQSMDPVLLERLCGKCKDTELVDLAQLQYEFDASLLFTSTTILPRYSEDWPERGPWCFYDDVKVVKVKLDEFDAAGDANAKESWIKRRQEIVKAREQSSEPLREWFQQLDANREAELDHRRVARETEIKTRLKALGHDERDMVFRDSSVGSSLVYNASPLTDKAWKEMLPKLVKIIKANHRERISLKRESRCFDVLDWAQKICGPKIFRLWHKDNYYYNQGLELNATTILLDGLESQPEVESLLDGDLSDDEFERHFESQQPNLADLLTSWVDEQEARLVSMMPCDILAPDFDHPSSESTMTFVTDDNPTRLPMGALPINTQTLLRADAIFVHTPSELDQHTSTSTNICYFYPDFDGLPDTFTYSNLASEIAASLLACLGRPNASHLEMTSAGYALECGMCPDTGSLGWKNLIEHCLKEHWVDESGEGACNA</sequence>
<dbReference type="PROSITE" id="PS50181">
    <property type="entry name" value="FBOX"/>
    <property type="match status" value="1"/>
</dbReference>
<feature type="region of interest" description="Disordered" evidence="1">
    <location>
        <begin position="1"/>
        <end position="54"/>
    </location>
</feature>
<accession>A0A8H3HU36</accession>
<dbReference type="InterPro" id="IPR036047">
    <property type="entry name" value="F-box-like_dom_sf"/>
</dbReference>
<comment type="caution">
    <text evidence="3">The sequence shown here is derived from an EMBL/GenBank/DDBJ whole genome shotgun (WGS) entry which is preliminary data.</text>
</comment>
<dbReference type="AlphaFoldDB" id="A0A8H3HU36"/>
<evidence type="ECO:0000259" key="2">
    <source>
        <dbReference type="PROSITE" id="PS50181"/>
    </source>
</evidence>
<protein>
    <recommendedName>
        <fullName evidence="2">F-box domain-containing protein</fullName>
    </recommendedName>
</protein>
<dbReference type="EMBL" id="CAJMWZ010007321">
    <property type="protein sequence ID" value="CAE6535525.1"/>
    <property type="molecule type" value="Genomic_DNA"/>
</dbReference>